<dbReference type="SUPFAM" id="SSF52172">
    <property type="entry name" value="CheY-like"/>
    <property type="match status" value="1"/>
</dbReference>
<comment type="caution">
    <text evidence="3">The sequence shown here is derived from an EMBL/GenBank/DDBJ whole genome shotgun (WGS) entry which is preliminary data.</text>
</comment>
<name>A0A5B2VLP9_9BACT</name>
<dbReference type="RefSeq" id="WP_149840961.1">
    <property type="nucleotide sequence ID" value="NZ_VUOC01000004.1"/>
</dbReference>
<feature type="domain" description="Response regulatory" evidence="2">
    <location>
        <begin position="5"/>
        <end position="126"/>
    </location>
</feature>
<dbReference type="AlphaFoldDB" id="A0A5B2VLP9"/>
<proteinExistence type="predicted"/>
<dbReference type="PANTHER" id="PTHR44520">
    <property type="entry name" value="RESPONSE REGULATOR RCP1-RELATED"/>
    <property type="match status" value="1"/>
</dbReference>
<keyword evidence="1" id="KW-0597">Phosphoprotein</keyword>
<gene>
    <name evidence="3" type="ORF">F0L74_26705</name>
</gene>
<dbReference type="EMBL" id="VUOC01000004">
    <property type="protein sequence ID" value="KAA2239784.1"/>
    <property type="molecule type" value="Genomic_DNA"/>
</dbReference>
<dbReference type="GO" id="GO:0000160">
    <property type="term" value="P:phosphorelay signal transduction system"/>
    <property type="evidence" value="ECO:0007669"/>
    <property type="project" value="InterPro"/>
</dbReference>
<accession>A0A5B2VLP9</accession>
<evidence type="ECO:0000256" key="1">
    <source>
        <dbReference type="PROSITE-ProRule" id="PRU00169"/>
    </source>
</evidence>
<evidence type="ECO:0000313" key="4">
    <source>
        <dbReference type="Proteomes" id="UP000324611"/>
    </source>
</evidence>
<reference evidence="3 4" key="2">
    <citation type="submission" date="2019-09" db="EMBL/GenBank/DDBJ databases">
        <authorList>
            <person name="Jin C."/>
        </authorList>
    </citation>
    <scope>NUCLEOTIDE SEQUENCE [LARGE SCALE GENOMIC DNA]</scope>
    <source>
        <strain evidence="3 4">BN140078</strain>
    </source>
</reference>
<reference evidence="3 4" key="1">
    <citation type="submission" date="2019-09" db="EMBL/GenBank/DDBJ databases">
        <title>Chitinophaga ginsengihumi sp. nov., isolated from soil of ginseng rhizosphere.</title>
        <authorList>
            <person name="Lee J."/>
        </authorList>
    </citation>
    <scope>NUCLEOTIDE SEQUENCE [LARGE SCALE GENOMIC DNA]</scope>
    <source>
        <strain evidence="3 4">BN140078</strain>
    </source>
</reference>
<dbReference type="SMART" id="SM00448">
    <property type="entry name" value="REC"/>
    <property type="match status" value="1"/>
</dbReference>
<dbReference type="Proteomes" id="UP000324611">
    <property type="component" value="Unassembled WGS sequence"/>
</dbReference>
<keyword evidence="4" id="KW-1185">Reference proteome</keyword>
<dbReference type="InterPro" id="IPR011006">
    <property type="entry name" value="CheY-like_superfamily"/>
</dbReference>
<dbReference type="Pfam" id="PF00072">
    <property type="entry name" value="Response_reg"/>
    <property type="match status" value="1"/>
</dbReference>
<organism evidence="3 4">
    <name type="scientific">Chitinophaga agrisoli</name>
    <dbReference type="NCBI Taxonomy" id="2607653"/>
    <lineage>
        <taxon>Bacteria</taxon>
        <taxon>Pseudomonadati</taxon>
        <taxon>Bacteroidota</taxon>
        <taxon>Chitinophagia</taxon>
        <taxon>Chitinophagales</taxon>
        <taxon>Chitinophagaceae</taxon>
        <taxon>Chitinophaga</taxon>
    </lineage>
</organism>
<dbReference type="Gene3D" id="3.40.50.2300">
    <property type="match status" value="1"/>
</dbReference>
<evidence type="ECO:0000259" key="2">
    <source>
        <dbReference type="PROSITE" id="PS50110"/>
    </source>
</evidence>
<dbReference type="InterPro" id="IPR001789">
    <property type="entry name" value="Sig_transdc_resp-reg_receiver"/>
</dbReference>
<dbReference type="PANTHER" id="PTHR44520:SF2">
    <property type="entry name" value="RESPONSE REGULATOR RCP1"/>
    <property type="match status" value="1"/>
</dbReference>
<feature type="modified residue" description="4-aspartylphosphate" evidence="1">
    <location>
        <position position="59"/>
    </location>
</feature>
<sequence length="150" mass="16539">MVKTTFLLVDDDADDTALFEEVLEQVDPSIGFRVATNGQEALEMLRSDSEALPDIIFLDLNMPRMDGRQCLAELQQDDRLKQIPVIMYTTSSQPRDITQALQNGALCYITKPANLRDLEEIISVIAGNAHSGLTEALKRLSTSVPACIVS</sequence>
<dbReference type="PROSITE" id="PS50110">
    <property type="entry name" value="RESPONSE_REGULATORY"/>
    <property type="match status" value="1"/>
</dbReference>
<protein>
    <submittedName>
        <fullName evidence="3">Response regulator</fullName>
    </submittedName>
</protein>
<dbReference type="CDD" id="cd17557">
    <property type="entry name" value="REC_Rcp-like"/>
    <property type="match status" value="1"/>
</dbReference>
<dbReference type="InterPro" id="IPR052893">
    <property type="entry name" value="TCS_response_regulator"/>
</dbReference>
<evidence type="ECO:0000313" key="3">
    <source>
        <dbReference type="EMBL" id="KAA2239784.1"/>
    </source>
</evidence>